<feature type="domain" description="Glycosyltransferase subfamily 4-like N-terminal" evidence="2">
    <location>
        <begin position="23"/>
        <end position="155"/>
    </location>
</feature>
<dbReference type="GO" id="GO:0016757">
    <property type="term" value="F:glycosyltransferase activity"/>
    <property type="evidence" value="ECO:0007669"/>
    <property type="project" value="InterPro"/>
</dbReference>
<dbReference type="Pfam" id="PF00534">
    <property type="entry name" value="Glycos_transf_1"/>
    <property type="match status" value="1"/>
</dbReference>
<dbReference type="EMBL" id="OFSM01000014">
    <property type="protein sequence ID" value="SOY30166.1"/>
    <property type="molecule type" value="Genomic_DNA"/>
</dbReference>
<evidence type="ECO:0000313" key="3">
    <source>
        <dbReference type="EMBL" id="SOY30166.1"/>
    </source>
</evidence>
<dbReference type="InterPro" id="IPR028098">
    <property type="entry name" value="Glyco_trans_4-like_N"/>
</dbReference>
<name>A0A2K4ZID0_9FIRM</name>
<gene>
    <name evidence="3" type="ORF">AMURIS_02889</name>
</gene>
<dbReference type="Pfam" id="PF13439">
    <property type="entry name" value="Glyco_transf_4"/>
    <property type="match status" value="1"/>
</dbReference>
<organism evidence="3 4">
    <name type="scientific">Acetatifactor muris</name>
    <dbReference type="NCBI Taxonomy" id="879566"/>
    <lineage>
        <taxon>Bacteria</taxon>
        <taxon>Bacillati</taxon>
        <taxon>Bacillota</taxon>
        <taxon>Clostridia</taxon>
        <taxon>Lachnospirales</taxon>
        <taxon>Lachnospiraceae</taxon>
        <taxon>Acetatifactor</taxon>
    </lineage>
</organism>
<keyword evidence="4" id="KW-1185">Reference proteome</keyword>
<dbReference type="PANTHER" id="PTHR12526">
    <property type="entry name" value="GLYCOSYLTRANSFERASE"/>
    <property type="match status" value="1"/>
</dbReference>
<dbReference type="AlphaFoldDB" id="A0A2K4ZID0"/>
<accession>A0A2K4ZID0</accession>
<dbReference type="Gene3D" id="3.40.50.2000">
    <property type="entry name" value="Glycogen Phosphorylase B"/>
    <property type="match status" value="2"/>
</dbReference>
<dbReference type="PANTHER" id="PTHR12526:SF609">
    <property type="entry name" value="LIPOPOLYSACCHARIDE BIOSYNTHESIS PROTEIN"/>
    <property type="match status" value="1"/>
</dbReference>
<protein>
    <submittedName>
        <fullName evidence="3">Putative glycosyl transferase</fullName>
    </submittedName>
</protein>
<reference evidence="3 4" key="1">
    <citation type="submission" date="2018-01" db="EMBL/GenBank/DDBJ databases">
        <authorList>
            <person name="Gaut B.S."/>
            <person name="Morton B.R."/>
            <person name="Clegg M.T."/>
            <person name="Duvall M.R."/>
        </authorList>
    </citation>
    <scope>NUCLEOTIDE SEQUENCE [LARGE SCALE GENOMIC DNA]</scope>
    <source>
        <strain evidence="3">GP69</strain>
    </source>
</reference>
<dbReference type="Proteomes" id="UP000236311">
    <property type="component" value="Unassembled WGS sequence"/>
</dbReference>
<proteinExistence type="predicted"/>
<evidence type="ECO:0000313" key="4">
    <source>
        <dbReference type="Proteomes" id="UP000236311"/>
    </source>
</evidence>
<dbReference type="SUPFAM" id="SSF53756">
    <property type="entry name" value="UDP-Glycosyltransferase/glycogen phosphorylase"/>
    <property type="match status" value="1"/>
</dbReference>
<sequence length="360" mass="40966">MGDIYKGYEHNKIKDEDHNGVHITHVPVVSRKHDSIHRLLNYHSYPISAKNKIKKLDGSYDVVFANQSSPVMMVEPAIAYAKKWNKRVVMYCMDLWPASLCIGGVKKESAIYKFYYGISKKIYQNVDMILVTSKLFKEYFVSEFGIHEKKIDYLPQYALSEFDNIPKPKEKDTTDFVFAGNIGSAQNLGVVLKAAKIIENKKTYDKGKKILFHIIGDGQELDNLQSCARKYKINNIIFHGRKLPREMPKYYALADAMIVTLTNDSLISLTLPAKVQSYMAAGKPIVACANGEIPNVIKESGCGLCARGNDEKDFVEKIEEFLKSENRDEFGMNAKVYYNANFSVETVMDKLETILFENCR</sequence>
<evidence type="ECO:0000259" key="1">
    <source>
        <dbReference type="Pfam" id="PF00534"/>
    </source>
</evidence>
<evidence type="ECO:0000259" key="2">
    <source>
        <dbReference type="Pfam" id="PF13439"/>
    </source>
</evidence>
<dbReference type="InterPro" id="IPR001296">
    <property type="entry name" value="Glyco_trans_1"/>
</dbReference>
<feature type="domain" description="Glycosyl transferase family 1" evidence="1">
    <location>
        <begin position="167"/>
        <end position="335"/>
    </location>
</feature>
<dbReference type="CDD" id="cd03794">
    <property type="entry name" value="GT4_WbuB-like"/>
    <property type="match status" value="1"/>
</dbReference>
<keyword evidence="3" id="KW-0808">Transferase</keyword>